<organism evidence="1 2">
    <name type="scientific">Streptomyces longisporoflavus</name>
    <dbReference type="NCBI Taxonomy" id="28044"/>
    <lineage>
        <taxon>Bacteria</taxon>
        <taxon>Bacillati</taxon>
        <taxon>Actinomycetota</taxon>
        <taxon>Actinomycetes</taxon>
        <taxon>Kitasatosporales</taxon>
        <taxon>Streptomycetaceae</taxon>
        <taxon>Streptomyces</taxon>
    </lineage>
</organism>
<evidence type="ECO:0000313" key="1">
    <source>
        <dbReference type="EMBL" id="MFH8551477.1"/>
    </source>
</evidence>
<keyword evidence="2" id="KW-1185">Reference proteome</keyword>
<evidence type="ECO:0000313" key="2">
    <source>
        <dbReference type="Proteomes" id="UP001610818"/>
    </source>
</evidence>
<gene>
    <name evidence="1" type="ORF">ACH4F9_41500</name>
</gene>
<dbReference type="Pfam" id="PF19462">
    <property type="entry name" value="DUF5999"/>
    <property type="match status" value="1"/>
</dbReference>
<dbReference type="Proteomes" id="UP001610818">
    <property type="component" value="Unassembled WGS sequence"/>
</dbReference>
<dbReference type="RefSeq" id="WP_397718424.1">
    <property type="nucleotide sequence ID" value="NZ_JBIRGN010000012.1"/>
</dbReference>
<protein>
    <submittedName>
        <fullName evidence="1">DUF5999 family protein</fullName>
    </submittedName>
</protein>
<comment type="caution">
    <text evidence="1">The sequence shown here is derived from an EMBL/GenBank/DDBJ whole genome shotgun (WGS) entry which is preliminary data.</text>
</comment>
<sequence length="66" mass="6972">MCQHTPPCPAADQPDRDAAIPLSRDDVAGWTRLCNGVIRFDDTGELLPDNSIVAPYRPLAAAGAAP</sequence>
<dbReference type="InterPro" id="IPR046041">
    <property type="entry name" value="DUF5999"/>
</dbReference>
<name>A0ABW7R363_9ACTN</name>
<accession>A0ABW7R363</accession>
<dbReference type="EMBL" id="JBIRGQ010000012">
    <property type="protein sequence ID" value="MFH8551477.1"/>
    <property type="molecule type" value="Genomic_DNA"/>
</dbReference>
<reference evidence="1 2" key="1">
    <citation type="submission" date="2024-10" db="EMBL/GenBank/DDBJ databases">
        <title>The Natural Products Discovery Center: Release of the First 8490 Sequenced Strains for Exploring Actinobacteria Biosynthetic Diversity.</title>
        <authorList>
            <person name="Kalkreuter E."/>
            <person name="Kautsar S.A."/>
            <person name="Yang D."/>
            <person name="Bader C.D."/>
            <person name="Teijaro C.N."/>
            <person name="Fluegel L."/>
            <person name="Davis C.M."/>
            <person name="Simpson J.R."/>
            <person name="Lauterbach L."/>
            <person name="Steele A.D."/>
            <person name="Gui C."/>
            <person name="Meng S."/>
            <person name="Li G."/>
            <person name="Viehrig K."/>
            <person name="Ye F."/>
            <person name="Su P."/>
            <person name="Kiefer A.F."/>
            <person name="Nichols A."/>
            <person name="Cepeda A.J."/>
            <person name="Yan W."/>
            <person name="Fan B."/>
            <person name="Jiang Y."/>
            <person name="Adhikari A."/>
            <person name="Zheng C.-J."/>
            <person name="Schuster L."/>
            <person name="Cowan T.M."/>
            <person name="Smanski M.J."/>
            <person name="Chevrette M.G."/>
            <person name="De Carvalho L.P.S."/>
            <person name="Shen B."/>
        </authorList>
    </citation>
    <scope>NUCLEOTIDE SEQUENCE [LARGE SCALE GENOMIC DNA]</scope>
    <source>
        <strain evidence="1 2">NPDC017990</strain>
    </source>
</reference>
<proteinExistence type="predicted"/>